<dbReference type="InterPro" id="IPR026866">
    <property type="entry name" value="CR006_AAA"/>
</dbReference>
<protein>
    <submittedName>
        <fullName evidence="3">AAA domain-containing protein</fullName>
    </submittedName>
</protein>
<accession>A0A560IAU1</accession>
<dbReference type="EMBL" id="VITT01000013">
    <property type="protein sequence ID" value="TWB56126.1"/>
    <property type="molecule type" value="Genomic_DNA"/>
</dbReference>
<evidence type="ECO:0000256" key="1">
    <source>
        <dbReference type="SAM" id="MobiDB-lite"/>
    </source>
</evidence>
<feature type="region of interest" description="Disordered" evidence="1">
    <location>
        <begin position="845"/>
        <end position="865"/>
    </location>
</feature>
<sequence>MWQQDALRRFAIRQAFSAEDESEVVSILKAEHGVSQPKAADAQPLETKHLPEGRGSEGPVQLASVGNVVNANRLAKGQVLRFAINGLTTVYGDNGSGKSGYVRILKHVCRTREADSVLPDVFKPGGAAIPTAEIRYRLSPTEAEVTAETWTSGQEFAATLSQLSVFDSRIASISLDKENELAFVPFGLDVLDKLGELCGRLKETLTRERSAITKRIAENRLGFGDDPDITAALGKITAKTTDNSLKEVFSWCDADARRLTEVSLLLNDPINQAKLLRARKARCDAALSRVKAATLALGEAAEVQLKTKVADLTTAREAVRLSSISSFAEEPLRGVGSEPWAVMYEAARAFSLQLAYPDREFPATQPGDHCVLCQQPLDDEARKRLDRFEAFVKADVETRAKVAKAALAQALTSVDAALVSLVPLTEEVANADPADSAWWTELLTVAECLITRAKALKVAVEDGGWSNLPATTAFNPDMAAEWPAGLEAQALVHDGALAPAKRSELAKEQAILKVRNAFSEKKAAVAALRDLLVEESTYDKCLRAVAPNAITSKRREMDEAHVQGALQAKLTEELQALRLSSIPINLGFKVAKAKSRHQVQLDGLVAAARVKEVVSEGEYRALALACFLAQVRQQSDTAGIIVDDPVSSLDHDRRELVAERLVREAKNRQVIVFTHDLVFFFMLREAAAQFQTPFEGRSLYRGAEGFGTVDLLEPWKAKSLGQRLDTLEKVEIKKLEELRDKGAAEYEAYVRSFCDRLRESWERLIEEGVFNETVVRFNPAVKTLRLDEVDVSDEVADHVYWGMTKISNWTAHDPANAKGLVMPTPEELKKHIADIRECETKIKASRKAASARRKQRREPPKAVVL</sequence>
<dbReference type="PANTHER" id="PTHR32182">
    <property type="entry name" value="DNA REPLICATION AND REPAIR PROTEIN RECF"/>
    <property type="match status" value="1"/>
</dbReference>
<dbReference type="Pfam" id="PF13166">
    <property type="entry name" value="AAA_13"/>
    <property type="match status" value="1"/>
</dbReference>
<dbReference type="AlphaFoldDB" id="A0A560IAU1"/>
<organism evidence="3 4">
    <name type="scientific">Nitrospirillum amazonense</name>
    <dbReference type="NCBI Taxonomy" id="28077"/>
    <lineage>
        <taxon>Bacteria</taxon>
        <taxon>Pseudomonadati</taxon>
        <taxon>Pseudomonadota</taxon>
        <taxon>Alphaproteobacteria</taxon>
        <taxon>Rhodospirillales</taxon>
        <taxon>Azospirillaceae</taxon>
        <taxon>Nitrospirillum</taxon>
    </lineage>
</organism>
<dbReference type="Proteomes" id="UP000318050">
    <property type="component" value="Unassembled WGS sequence"/>
</dbReference>
<dbReference type="PANTHER" id="PTHR32182:SF0">
    <property type="entry name" value="DNA REPLICATION AND REPAIR PROTEIN RECF"/>
    <property type="match status" value="1"/>
</dbReference>
<feature type="compositionally biased region" description="Basic residues" evidence="1">
    <location>
        <begin position="845"/>
        <end position="856"/>
    </location>
</feature>
<evidence type="ECO:0000259" key="2">
    <source>
        <dbReference type="Pfam" id="PF13166"/>
    </source>
</evidence>
<feature type="domain" description="Protein CR006 P-loop" evidence="2">
    <location>
        <begin position="610"/>
        <end position="686"/>
    </location>
</feature>
<dbReference type="InterPro" id="IPR027417">
    <property type="entry name" value="P-loop_NTPase"/>
</dbReference>
<dbReference type="Gene3D" id="3.40.50.300">
    <property type="entry name" value="P-loop containing nucleotide triphosphate hydrolases"/>
    <property type="match status" value="1"/>
</dbReference>
<comment type="caution">
    <text evidence="3">The sequence shown here is derived from an EMBL/GenBank/DDBJ whole genome shotgun (WGS) entry which is preliminary data.</text>
</comment>
<name>A0A560IAU1_9PROT</name>
<evidence type="ECO:0000313" key="4">
    <source>
        <dbReference type="Proteomes" id="UP000318050"/>
    </source>
</evidence>
<dbReference type="SUPFAM" id="SSF52540">
    <property type="entry name" value="P-loop containing nucleoside triphosphate hydrolases"/>
    <property type="match status" value="1"/>
</dbReference>
<gene>
    <name evidence="3" type="ORF">FBZ92_113120</name>
</gene>
<dbReference type="GO" id="GO:0000731">
    <property type="term" value="P:DNA synthesis involved in DNA repair"/>
    <property type="evidence" value="ECO:0007669"/>
    <property type="project" value="TreeGrafter"/>
</dbReference>
<feature type="region of interest" description="Disordered" evidence="1">
    <location>
        <begin position="35"/>
        <end position="58"/>
    </location>
</feature>
<reference evidence="3 4" key="1">
    <citation type="submission" date="2019-06" db="EMBL/GenBank/DDBJ databases">
        <title>Genomic Encyclopedia of Type Strains, Phase IV (KMG-V): Genome sequencing to study the core and pangenomes of soil and plant-associated prokaryotes.</title>
        <authorList>
            <person name="Whitman W."/>
        </authorList>
    </citation>
    <scope>NUCLEOTIDE SEQUENCE [LARGE SCALE GENOMIC DNA]</scope>
    <source>
        <strain evidence="3 4">BR 11140</strain>
    </source>
</reference>
<evidence type="ECO:0000313" key="3">
    <source>
        <dbReference type="EMBL" id="TWB56126.1"/>
    </source>
</evidence>
<feature type="compositionally biased region" description="Basic and acidic residues" evidence="1">
    <location>
        <begin position="46"/>
        <end position="55"/>
    </location>
</feature>
<dbReference type="GO" id="GO:0006302">
    <property type="term" value="P:double-strand break repair"/>
    <property type="evidence" value="ECO:0007669"/>
    <property type="project" value="TreeGrafter"/>
</dbReference>
<proteinExistence type="predicted"/>